<feature type="compositionally biased region" description="Basic and acidic residues" evidence="1">
    <location>
        <begin position="128"/>
        <end position="137"/>
    </location>
</feature>
<dbReference type="Proteomes" id="UP000018291">
    <property type="component" value="Unassembled WGS sequence"/>
</dbReference>
<comment type="caution">
    <text evidence="2">The sequence shown here is derived from an EMBL/GenBank/DDBJ whole genome shotgun (WGS) entry which is preliminary data.</text>
</comment>
<evidence type="ECO:0000256" key="1">
    <source>
        <dbReference type="SAM" id="MobiDB-lite"/>
    </source>
</evidence>
<name>R4YW13_9ACTN</name>
<feature type="region of interest" description="Disordered" evidence="1">
    <location>
        <begin position="112"/>
        <end position="137"/>
    </location>
</feature>
<protein>
    <submittedName>
        <fullName evidence="2">Uncharacterized protein</fullName>
    </submittedName>
</protein>
<gene>
    <name evidence="2" type="ORF">BN381_10271</name>
</gene>
<organism evidence="2 3">
    <name type="scientific">Candidatus Neomicrothrix parvicella RN1</name>
    <dbReference type="NCBI Taxonomy" id="1229780"/>
    <lineage>
        <taxon>Bacteria</taxon>
        <taxon>Bacillati</taxon>
        <taxon>Actinomycetota</taxon>
        <taxon>Acidimicrobiia</taxon>
        <taxon>Acidimicrobiales</taxon>
        <taxon>Microthrixaceae</taxon>
        <taxon>Candidatus Neomicrothrix</taxon>
    </lineage>
</organism>
<accession>R4YW13</accession>
<dbReference type="STRING" id="1229780.BN381_10271"/>
<keyword evidence="3" id="KW-1185">Reference proteome</keyword>
<dbReference type="HOGENOM" id="CLU_1861549_0_0_11"/>
<dbReference type="AlphaFoldDB" id="R4YW13"/>
<feature type="compositionally biased region" description="Low complexity" evidence="1">
    <location>
        <begin position="54"/>
        <end position="63"/>
    </location>
</feature>
<evidence type="ECO:0000313" key="3">
    <source>
        <dbReference type="Proteomes" id="UP000018291"/>
    </source>
</evidence>
<feature type="region of interest" description="Disordered" evidence="1">
    <location>
        <begin position="1"/>
        <end position="68"/>
    </location>
</feature>
<sequence>MDSFAVRFGRRIAPPPRPPIKPDAAGDPRFEAVEESDTSHTFTQREETPMSVHNNSNNTTNNNEHPELGDPEVAARLVALAQFLPGSPPPDMAKRVFTRRDVQESILRKMLEGPIHPRQHPLFSAFDWGERPDVDPR</sequence>
<evidence type="ECO:0000313" key="2">
    <source>
        <dbReference type="EMBL" id="CCM62040.1"/>
    </source>
</evidence>
<proteinExistence type="predicted"/>
<dbReference type="EMBL" id="CANL01000001">
    <property type="protein sequence ID" value="CCM62040.1"/>
    <property type="molecule type" value="Genomic_DNA"/>
</dbReference>
<reference evidence="2 3" key="1">
    <citation type="journal article" date="2013" name="ISME J.">
        <title>Metabolic model for the filamentous 'Candidatus Microthrix parvicella' based on genomic and metagenomic analyses.</title>
        <authorList>
            <person name="Jon McIlroy S."/>
            <person name="Kristiansen R."/>
            <person name="Albertsen M."/>
            <person name="Michael Karst S."/>
            <person name="Rossetti S."/>
            <person name="Lund Nielsen J."/>
            <person name="Tandoi V."/>
            <person name="James Seviour R."/>
            <person name="Nielsen P.H."/>
        </authorList>
    </citation>
    <scope>NUCLEOTIDE SEQUENCE [LARGE SCALE GENOMIC DNA]</scope>
    <source>
        <strain evidence="2 3">RN1</strain>
    </source>
</reference>